<evidence type="ECO:0000313" key="3">
    <source>
        <dbReference type="Proteomes" id="UP001595955"/>
    </source>
</evidence>
<organism evidence="2 3">
    <name type="scientific">Georgenia faecalis</name>
    <dbReference type="NCBI Taxonomy" id="2483799"/>
    <lineage>
        <taxon>Bacteria</taxon>
        <taxon>Bacillati</taxon>
        <taxon>Actinomycetota</taxon>
        <taxon>Actinomycetes</taxon>
        <taxon>Micrococcales</taxon>
        <taxon>Bogoriellaceae</taxon>
        <taxon>Georgenia</taxon>
    </lineage>
</organism>
<dbReference type="EMBL" id="JBHSGF010000014">
    <property type="protein sequence ID" value="MFC4556550.1"/>
    <property type="molecule type" value="Genomic_DNA"/>
</dbReference>
<proteinExistence type="predicted"/>
<dbReference type="SUPFAM" id="SSF56601">
    <property type="entry name" value="beta-lactamase/transpeptidase-like"/>
    <property type="match status" value="1"/>
</dbReference>
<dbReference type="Gene3D" id="3.40.710.10">
    <property type="entry name" value="DD-peptidase/beta-lactamase superfamily"/>
    <property type="match status" value="1"/>
</dbReference>
<feature type="domain" description="Beta-lactamase-related" evidence="1">
    <location>
        <begin position="42"/>
        <end position="310"/>
    </location>
</feature>
<dbReference type="GO" id="GO:0016787">
    <property type="term" value="F:hydrolase activity"/>
    <property type="evidence" value="ECO:0007669"/>
    <property type="project" value="UniProtKB-KW"/>
</dbReference>
<dbReference type="RefSeq" id="WP_122824657.1">
    <property type="nucleotide sequence ID" value="NZ_CP033325.1"/>
</dbReference>
<keyword evidence="2" id="KW-0378">Hydrolase</keyword>
<dbReference type="InterPro" id="IPR050491">
    <property type="entry name" value="AmpC-like"/>
</dbReference>
<dbReference type="PANTHER" id="PTHR46825">
    <property type="entry name" value="D-ALANYL-D-ALANINE-CARBOXYPEPTIDASE/ENDOPEPTIDASE AMPH"/>
    <property type="match status" value="1"/>
</dbReference>
<dbReference type="InterPro" id="IPR001466">
    <property type="entry name" value="Beta-lactam-related"/>
</dbReference>
<evidence type="ECO:0000313" key="2">
    <source>
        <dbReference type="EMBL" id="MFC4556550.1"/>
    </source>
</evidence>
<protein>
    <submittedName>
        <fullName evidence="2">Serine hydrolase domain-containing protein</fullName>
        <ecNumber evidence="2">3.-.-.-</ecNumber>
    </submittedName>
</protein>
<dbReference type="Pfam" id="PF00144">
    <property type="entry name" value="Beta-lactamase"/>
    <property type="match status" value="1"/>
</dbReference>
<keyword evidence="3" id="KW-1185">Reference proteome</keyword>
<accession>A0ABV9DCV1</accession>
<dbReference type="EC" id="3.-.-.-" evidence="2"/>
<evidence type="ECO:0000259" key="1">
    <source>
        <dbReference type="Pfam" id="PF00144"/>
    </source>
</evidence>
<dbReference type="Proteomes" id="UP001595955">
    <property type="component" value="Unassembled WGS sequence"/>
</dbReference>
<dbReference type="InterPro" id="IPR012338">
    <property type="entry name" value="Beta-lactam/transpept-like"/>
</dbReference>
<dbReference type="PANTHER" id="PTHR46825:SF9">
    <property type="entry name" value="BETA-LACTAMASE-RELATED DOMAIN-CONTAINING PROTEIN"/>
    <property type="match status" value="1"/>
</dbReference>
<name>A0ABV9DCV1_9MICO</name>
<comment type="caution">
    <text evidence="2">The sequence shown here is derived from an EMBL/GenBank/DDBJ whole genome shotgun (WGS) entry which is preliminary data.</text>
</comment>
<reference evidence="3" key="1">
    <citation type="journal article" date="2019" name="Int. J. Syst. Evol. Microbiol.">
        <title>The Global Catalogue of Microorganisms (GCM) 10K type strain sequencing project: providing services to taxonomists for standard genome sequencing and annotation.</title>
        <authorList>
            <consortium name="The Broad Institute Genomics Platform"/>
            <consortium name="The Broad Institute Genome Sequencing Center for Infectious Disease"/>
            <person name="Wu L."/>
            <person name="Ma J."/>
        </authorList>
    </citation>
    <scope>NUCLEOTIDE SEQUENCE [LARGE SCALE GENOMIC DNA]</scope>
    <source>
        <strain evidence="3">JCM 3369</strain>
    </source>
</reference>
<gene>
    <name evidence="2" type="ORF">ACFO3F_14980</name>
</gene>
<sequence length="328" mass="33941">MTPLDPGDEHLASRTGELLGSRHPVFAVATVSGSAVSVASRGAGVDADFEIASISKGLTGLLYADACDRHEISPESTLGDLLPLGDVPAAGVTLGSLSTHRSGLPSVPRSAQPLRRTIALWRHGSNPYGESREELLAHARGVRLGSPRTRYSNVGFALLGHAIAGAAGMAFVDVVRSRLTRPLGLEHLYLPATVDELRPAAVTGRSRRGAAREPWTGEAWAPAGGVRASILDMARLTAALLDTSTPGVAALDPVAPLGSRTQIGAGWVVTEVDGRTITWHNGGSGGFRSWLGVDRAAGTGVVILSATAASVDRPGFALLAEITRAKVP</sequence>